<gene>
    <name evidence="2" type="ORF">CR513_02295</name>
</gene>
<dbReference type="Proteomes" id="UP000257109">
    <property type="component" value="Unassembled WGS sequence"/>
</dbReference>
<keyword evidence="1" id="KW-1133">Transmembrane helix</keyword>
<proteinExistence type="predicted"/>
<dbReference type="GO" id="GO:0003676">
    <property type="term" value="F:nucleic acid binding"/>
    <property type="evidence" value="ECO:0007669"/>
    <property type="project" value="InterPro"/>
</dbReference>
<feature type="transmembrane region" description="Helical" evidence="1">
    <location>
        <begin position="105"/>
        <end position="126"/>
    </location>
</feature>
<dbReference type="InterPro" id="IPR036397">
    <property type="entry name" value="RNaseH_sf"/>
</dbReference>
<comment type="caution">
    <text evidence="2">The sequence shown here is derived from an EMBL/GenBank/DDBJ whole genome shotgun (WGS) entry which is preliminary data.</text>
</comment>
<organism evidence="2 3">
    <name type="scientific">Mucuna pruriens</name>
    <name type="common">Velvet bean</name>
    <name type="synonym">Dolichos pruriens</name>
    <dbReference type="NCBI Taxonomy" id="157652"/>
    <lineage>
        <taxon>Eukaryota</taxon>
        <taxon>Viridiplantae</taxon>
        <taxon>Streptophyta</taxon>
        <taxon>Embryophyta</taxon>
        <taxon>Tracheophyta</taxon>
        <taxon>Spermatophyta</taxon>
        <taxon>Magnoliopsida</taxon>
        <taxon>eudicotyledons</taxon>
        <taxon>Gunneridae</taxon>
        <taxon>Pentapetalae</taxon>
        <taxon>rosids</taxon>
        <taxon>fabids</taxon>
        <taxon>Fabales</taxon>
        <taxon>Fabaceae</taxon>
        <taxon>Papilionoideae</taxon>
        <taxon>50 kb inversion clade</taxon>
        <taxon>NPAAA clade</taxon>
        <taxon>indigoferoid/millettioid clade</taxon>
        <taxon>Phaseoleae</taxon>
        <taxon>Mucuna</taxon>
    </lineage>
</organism>
<evidence type="ECO:0000313" key="3">
    <source>
        <dbReference type="Proteomes" id="UP000257109"/>
    </source>
</evidence>
<evidence type="ECO:0000313" key="2">
    <source>
        <dbReference type="EMBL" id="RDY12867.1"/>
    </source>
</evidence>
<keyword evidence="1" id="KW-0472">Membrane</keyword>
<protein>
    <submittedName>
        <fullName evidence="2">Uncharacterized protein</fullName>
    </submittedName>
</protein>
<name>A0A371ICT7_MUCPR</name>
<feature type="non-terminal residue" evidence="2">
    <location>
        <position position="1"/>
    </location>
</feature>
<evidence type="ECO:0000256" key="1">
    <source>
        <dbReference type="SAM" id="Phobius"/>
    </source>
</evidence>
<accession>A0A371ICT7</accession>
<keyword evidence="3" id="KW-1185">Reference proteome</keyword>
<dbReference type="Gene3D" id="3.30.420.10">
    <property type="entry name" value="Ribonuclease H-like superfamily/Ribonuclease H"/>
    <property type="match status" value="1"/>
</dbReference>
<reference evidence="2" key="1">
    <citation type="submission" date="2018-05" db="EMBL/GenBank/DDBJ databases">
        <title>Draft genome of Mucuna pruriens seed.</title>
        <authorList>
            <person name="Nnadi N.E."/>
            <person name="Vos R."/>
            <person name="Hasami M.H."/>
            <person name="Devisetty U.K."/>
            <person name="Aguiy J.C."/>
        </authorList>
    </citation>
    <scope>NUCLEOTIDE SEQUENCE [LARGE SCALE GENOMIC DNA]</scope>
    <source>
        <strain evidence="2">JCA_2017</strain>
    </source>
</reference>
<keyword evidence="1" id="KW-0812">Transmembrane</keyword>
<dbReference type="EMBL" id="QJKJ01000393">
    <property type="protein sequence ID" value="RDY12867.1"/>
    <property type="molecule type" value="Genomic_DNA"/>
</dbReference>
<sequence length="149" mass="16945">MSNPNQNDWSRLLEDALWAHRTAYQTSLGMSPYRVVFDKACHLPELEELHLEAYENSRIYKEKGFNRVHADSGSMLRSGPCRLCPHYKPNSPKTMIHLNLGGQRSFGIILGVGSIISMGVVFRGFASERYFKIVVPSEAHICWKKKMGC</sequence>
<dbReference type="AlphaFoldDB" id="A0A371ICT7"/>